<dbReference type="NCBIfam" id="NF002987">
    <property type="entry name" value="PRK03719.1"/>
    <property type="match status" value="1"/>
</dbReference>
<dbReference type="InterPro" id="IPR036198">
    <property type="entry name" value="Ecotin_sf"/>
</dbReference>
<accession>A0ABW8GI64</accession>
<dbReference type="RefSeq" id="WP_400878816.1">
    <property type="nucleotide sequence ID" value="NZ_JBIWXY010000001.1"/>
</dbReference>
<keyword evidence="3" id="KW-0722">Serine protease inhibitor</keyword>
<evidence type="ECO:0000256" key="2">
    <source>
        <dbReference type="SAM" id="SignalP"/>
    </source>
</evidence>
<dbReference type="PANTHER" id="PTHR35890">
    <property type="match status" value="1"/>
</dbReference>
<dbReference type="PIRSF" id="PIRSF006865">
    <property type="entry name" value="Prot_inh_ecotin"/>
    <property type="match status" value="1"/>
</dbReference>
<feature type="signal peptide" evidence="2">
    <location>
        <begin position="1"/>
        <end position="23"/>
    </location>
</feature>
<dbReference type="SUPFAM" id="SSF49772">
    <property type="entry name" value="Ecotin, trypsin inhibitor"/>
    <property type="match status" value="1"/>
</dbReference>
<proteinExistence type="inferred from homology"/>
<feature type="chain" id="PRO_5046324112" evidence="2">
    <location>
        <begin position="24"/>
        <end position="162"/>
    </location>
</feature>
<dbReference type="PANTHER" id="PTHR35890:SF3">
    <property type="entry name" value="ECOTIN"/>
    <property type="match status" value="1"/>
</dbReference>
<keyword evidence="3" id="KW-0646">Protease inhibitor</keyword>
<protein>
    <submittedName>
        <fullName evidence="3">Serine protease inhibitor ecotin</fullName>
    </submittedName>
</protein>
<evidence type="ECO:0000313" key="4">
    <source>
        <dbReference type="Proteomes" id="UP001617669"/>
    </source>
</evidence>
<evidence type="ECO:0000313" key="3">
    <source>
        <dbReference type="EMBL" id="MFJ5445071.1"/>
    </source>
</evidence>
<gene>
    <name evidence="3" type="primary">eco</name>
    <name evidence="3" type="ORF">ACIKP9_02395</name>
</gene>
<keyword evidence="4" id="KW-1185">Reference proteome</keyword>
<comment type="similarity">
    <text evidence="1">Belongs to the protease inhibitor I11 (ecotin) family.</text>
</comment>
<dbReference type="EMBL" id="JBIWXY010000001">
    <property type="protein sequence ID" value="MFJ5445071.1"/>
    <property type="molecule type" value="Genomic_DNA"/>
</dbReference>
<keyword evidence="2" id="KW-0732">Signal</keyword>
<name>A0ABW8GI64_9PROT</name>
<reference evidence="3 4" key="1">
    <citation type="submission" date="2024-11" db="EMBL/GenBank/DDBJ databases">
        <authorList>
            <person name="Kaparullina E.N."/>
            <person name="Delegan Y.A."/>
            <person name="Doronina N.V."/>
        </authorList>
    </citation>
    <scope>NUCLEOTIDE SEQUENCE [LARGE SCALE GENOMIC DNA]</scope>
    <source>
        <strain evidence="3 4">7sh_L</strain>
    </source>
</reference>
<dbReference type="InterPro" id="IPR005658">
    <property type="entry name" value="Prot_inh_ecotin"/>
</dbReference>
<dbReference type="Proteomes" id="UP001617669">
    <property type="component" value="Unassembled WGS sequence"/>
</dbReference>
<dbReference type="Gene3D" id="2.60.40.550">
    <property type="entry name" value="Ecotin"/>
    <property type="match status" value="1"/>
</dbReference>
<evidence type="ECO:0000256" key="1">
    <source>
        <dbReference type="ARBA" id="ARBA00010558"/>
    </source>
</evidence>
<sequence length="162" mass="17956">MPLRRLTTIVASLALLASANGCANATKLDDKVPYPKAGAETQRHVLQLPPLAEENDVKLELQVGKTMQVDCNRQSFGASLVEHTVQGWGYPYYEVQNISGPISTRMACPQSTETTKFVAANGTGFIVRYNSKLPVVVYIPKGFELRYRTWQPVHEFQAITAE</sequence>
<comment type="caution">
    <text evidence="3">The sequence shown here is derived from an EMBL/GenBank/DDBJ whole genome shotgun (WGS) entry which is preliminary data.</text>
</comment>
<dbReference type="Pfam" id="PF03974">
    <property type="entry name" value="Ecotin"/>
    <property type="match status" value="1"/>
</dbReference>
<dbReference type="GO" id="GO:0004867">
    <property type="term" value="F:serine-type endopeptidase inhibitor activity"/>
    <property type="evidence" value="ECO:0007669"/>
    <property type="project" value="UniProtKB-KW"/>
</dbReference>
<organism evidence="3 4">
    <name type="scientific">Methylobacillus methanolivorans</name>
    <dbReference type="NCBI Taxonomy" id="1848927"/>
    <lineage>
        <taxon>Bacteria</taxon>
        <taxon>Pseudomonadati</taxon>
        <taxon>Pseudomonadota</taxon>
        <taxon>Betaproteobacteria</taxon>
        <taxon>Nitrosomonadales</taxon>
        <taxon>Methylophilaceae</taxon>
        <taxon>Methylobacillus</taxon>
    </lineage>
</organism>